<dbReference type="PANTHER" id="PTHR12304">
    <property type="entry name" value="INOSINE-URIDINE PREFERRING NUCLEOSIDE HYDROLASE"/>
    <property type="match status" value="1"/>
</dbReference>
<dbReference type="GO" id="GO:0005829">
    <property type="term" value="C:cytosol"/>
    <property type="evidence" value="ECO:0007669"/>
    <property type="project" value="TreeGrafter"/>
</dbReference>
<dbReference type="NCBIfam" id="NF007417">
    <property type="entry name" value="PRK09955.1"/>
    <property type="match status" value="1"/>
</dbReference>
<dbReference type="GO" id="GO:0006152">
    <property type="term" value="P:purine nucleoside catabolic process"/>
    <property type="evidence" value="ECO:0007669"/>
    <property type="project" value="TreeGrafter"/>
</dbReference>
<dbReference type="InterPro" id="IPR001910">
    <property type="entry name" value="Inosine/uridine_hydrolase_dom"/>
</dbReference>
<reference evidence="4" key="1">
    <citation type="submission" date="2015-09" db="EMBL/GenBank/DDBJ databases">
        <authorList>
            <consortium name="Pathogen Informatics"/>
        </authorList>
    </citation>
    <scope>NUCLEOTIDE SEQUENCE</scope>
    <source>
        <strain evidence="4">2789STDY5834896</strain>
    </source>
</reference>
<dbReference type="GO" id="GO:0008477">
    <property type="term" value="F:purine nucleosidase activity"/>
    <property type="evidence" value="ECO:0007669"/>
    <property type="project" value="TreeGrafter"/>
</dbReference>
<dbReference type="EC" id="3.2.2.8" evidence="4"/>
<dbReference type="InterPro" id="IPR015910">
    <property type="entry name" value="I/U_nuclsd_hydro_CS"/>
</dbReference>
<gene>
    <name evidence="4" type="primary">rihB_21</name>
    <name evidence="4" type="ORF">SAMEA3545359_02849</name>
</gene>
<dbReference type="PANTHER" id="PTHR12304:SF4">
    <property type="entry name" value="URIDINE NUCLEOSIDASE"/>
    <property type="match status" value="1"/>
</dbReference>
<organism evidence="4">
    <name type="scientific">uncultured Anaerotruncus sp</name>
    <dbReference type="NCBI Taxonomy" id="905011"/>
    <lineage>
        <taxon>Bacteria</taxon>
        <taxon>Bacillati</taxon>
        <taxon>Bacillota</taxon>
        <taxon>Clostridia</taxon>
        <taxon>Eubacteriales</taxon>
        <taxon>Oscillospiraceae</taxon>
        <taxon>Anaerotruncus</taxon>
        <taxon>environmental samples</taxon>
    </lineage>
</organism>
<dbReference type="CDD" id="cd02651">
    <property type="entry name" value="nuc_hydro_IU_UC_XIUA"/>
    <property type="match status" value="1"/>
</dbReference>
<dbReference type="GO" id="GO:0045437">
    <property type="term" value="F:uridine nucleosidase activity"/>
    <property type="evidence" value="ECO:0007669"/>
    <property type="project" value="UniProtKB-ARBA"/>
</dbReference>
<feature type="domain" description="Inosine/uridine-preferring nucleoside hydrolase" evidence="3">
    <location>
        <begin position="6"/>
        <end position="300"/>
    </location>
</feature>
<name>A0A1C6KB69_9FIRM</name>
<sequence length="310" mass="33945">MEKRKIILDCDPGHDDAIAILLAASHPAIDLMAITVVAGNQTLDKALPNALHVCQYLDIDVPVYGGMPLPLVRKQVVADMIHGESGLDGPVFEPLQRQAEEENAVNYIIRTLMASDGDITLVPVGPLTNIAVAMRMEPRIIPKIREIVLMGGAYGLGNITPAAEFNLYADPEAADVVFRSGAPIVMMGLDLTNQTVCTPDIIERMERLDNRAAHLFGDIMRFTLKTAHECFGLDAGPMHDVTCVAYLIAPELFTMRDMYTEIDLEHGPSYGRTVCDWSGYMGKTPNSKVGITLDLDKFWDMVEGAISKFA</sequence>
<dbReference type="SUPFAM" id="SSF53590">
    <property type="entry name" value="Nucleoside hydrolase"/>
    <property type="match status" value="1"/>
</dbReference>
<accession>A0A1C6KB69</accession>
<protein>
    <submittedName>
        <fullName evidence="4">Pyrimidine-specific ribonucleoside hydrolase rihB</fullName>
        <ecNumber evidence="4">3.2.2.8</ecNumber>
    </submittedName>
</protein>
<keyword evidence="1 4" id="KW-0378">Hydrolase</keyword>
<evidence type="ECO:0000313" key="4">
    <source>
        <dbReference type="EMBL" id="SCJ91572.1"/>
    </source>
</evidence>
<dbReference type="InterPro" id="IPR023186">
    <property type="entry name" value="IUNH"/>
</dbReference>
<dbReference type="Pfam" id="PF01156">
    <property type="entry name" value="IU_nuc_hydro"/>
    <property type="match status" value="1"/>
</dbReference>
<dbReference type="PROSITE" id="PS01247">
    <property type="entry name" value="IUNH"/>
    <property type="match status" value="1"/>
</dbReference>
<dbReference type="Gene3D" id="3.90.245.10">
    <property type="entry name" value="Ribonucleoside hydrolase-like"/>
    <property type="match status" value="1"/>
</dbReference>
<dbReference type="InterPro" id="IPR036452">
    <property type="entry name" value="Ribo_hydro-like"/>
</dbReference>
<proteinExistence type="predicted"/>
<evidence type="ECO:0000256" key="2">
    <source>
        <dbReference type="ARBA" id="ARBA00023295"/>
    </source>
</evidence>
<dbReference type="EMBL" id="FMHG01000006">
    <property type="protein sequence ID" value="SCJ91572.1"/>
    <property type="molecule type" value="Genomic_DNA"/>
</dbReference>
<evidence type="ECO:0000256" key="1">
    <source>
        <dbReference type="ARBA" id="ARBA00022801"/>
    </source>
</evidence>
<evidence type="ECO:0000259" key="3">
    <source>
        <dbReference type="Pfam" id="PF01156"/>
    </source>
</evidence>
<dbReference type="AlphaFoldDB" id="A0A1C6KB69"/>
<keyword evidence="2 4" id="KW-0326">Glycosidase</keyword>